<dbReference type="Pfam" id="PF12688">
    <property type="entry name" value="TPR_5"/>
    <property type="match status" value="1"/>
</dbReference>
<evidence type="ECO:0000313" key="3">
    <source>
        <dbReference type="Proteomes" id="UP000649617"/>
    </source>
</evidence>
<dbReference type="AlphaFoldDB" id="A0A812XSU4"/>
<proteinExistence type="predicted"/>
<feature type="domain" description="Tetratrico peptide repeat group 5" evidence="1">
    <location>
        <begin position="115"/>
        <end position="173"/>
    </location>
</feature>
<dbReference type="OrthoDB" id="444909at2759"/>
<dbReference type="Proteomes" id="UP000649617">
    <property type="component" value="Unassembled WGS sequence"/>
</dbReference>
<sequence length="231" mass="25082">MPDYPPHLLVDGAGCNDVNGVFALQEGLLHEQCPVYAGLSDFSITVCQGPSADDGSLQWGWIIGQAGVPAYGCPTDKKEVIPLQGWQAFEADSPAPNLRGLWDKDEEAAAFADEAFRRAASDTIGNQKIAVKAFRKALQGGAKLQANWTKRAQLHTALASLLRILGKEDQAQTEVDQALQLCPLPGALLLKAQIFNAAGKEPGWNSSFGREIRRQHRGCNIRNRIIRPAEN</sequence>
<comment type="caution">
    <text evidence="2">The sequence shown here is derived from an EMBL/GenBank/DDBJ whole genome shotgun (WGS) entry which is preliminary data.</text>
</comment>
<name>A0A812XSU4_SYMPI</name>
<accession>A0A812XSU4</accession>
<keyword evidence="3" id="KW-1185">Reference proteome</keyword>
<evidence type="ECO:0000313" key="2">
    <source>
        <dbReference type="EMBL" id="CAE7742159.1"/>
    </source>
</evidence>
<gene>
    <name evidence="2" type="ORF">SPIL2461_LOCUS21372</name>
</gene>
<protein>
    <recommendedName>
        <fullName evidence="1">Tetratrico peptide repeat group 5 domain-containing protein</fullName>
    </recommendedName>
</protein>
<organism evidence="2 3">
    <name type="scientific">Symbiodinium pilosum</name>
    <name type="common">Dinoflagellate</name>
    <dbReference type="NCBI Taxonomy" id="2952"/>
    <lineage>
        <taxon>Eukaryota</taxon>
        <taxon>Sar</taxon>
        <taxon>Alveolata</taxon>
        <taxon>Dinophyceae</taxon>
        <taxon>Suessiales</taxon>
        <taxon>Symbiodiniaceae</taxon>
        <taxon>Symbiodinium</taxon>
    </lineage>
</organism>
<dbReference type="InterPro" id="IPR041656">
    <property type="entry name" value="TPR_5"/>
</dbReference>
<dbReference type="EMBL" id="CAJNIZ010046182">
    <property type="protein sequence ID" value="CAE7742159.1"/>
    <property type="molecule type" value="Genomic_DNA"/>
</dbReference>
<reference evidence="2" key="1">
    <citation type="submission" date="2021-02" db="EMBL/GenBank/DDBJ databases">
        <authorList>
            <person name="Dougan E. K."/>
            <person name="Rhodes N."/>
            <person name="Thang M."/>
            <person name="Chan C."/>
        </authorList>
    </citation>
    <scope>NUCLEOTIDE SEQUENCE</scope>
</reference>
<evidence type="ECO:0000259" key="1">
    <source>
        <dbReference type="Pfam" id="PF12688"/>
    </source>
</evidence>